<geneLocation type="mitochondrion" evidence="2"/>
<feature type="transmembrane region" description="Helical" evidence="1">
    <location>
        <begin position="7"/>
        <end position="34"/>
    </location>
</feature>
<sequence>MCQLNIFLLLVSGGVLFLFSNPISLLMCLLALSLGYSVIVGLNSGVLPGFIFFLVFVGGILILIFYVVCLFSNFKAGSLSAGGFLSICLCGVLFGSPVFSLPVVNVGVLSSSLFYGGSLLGLFFSFYFIACLWLVLKFNIFNSGSLRPWY</sequence>
<feature type="transmembrane region" description="Helical" evidence="1">
    <location>
        <begin position="83"/>
        <end position="101"/>
    </location>
</feature>
<protein>
    <submittedName>
        <fullName evidence="2">NADH dehydrogenase subunit 6</fullName>
    </submittedName>
</protein>
<organism evidence="2">
    <name type="scientific">Syndesmis echinorum</name>
    <dbReference type="NCBI Taxonomy" id="2019369"/>
    <lineage>
        <taxon>Eukaryota</taxon>
        <taxon>Metazoa</taxon>
        <taxon>Spiralia</taxon>
        <taxon>Lophotrochozoa</taxon>
        <taxon>Platyhelminthes</taxon>
        <taxon>Rhabditophora</taxon>
        <taxon>Rhabdocoela</taxon>
        <taxon>Dalyellioida</taxon>
        <taxon>Umagillidae</taxon>
        <taxon>Syndesmis</taxon>
    </lineage>
</organism>
<evidence type="ECO:0000256" key="1">
    <source>
        <dbReference type="SAM" id="Phobius"/>
    </source>
</evidence>
<reference evidence="2" key="1">
    <citation type="journal article" date="2020" name="Int. J. Biol. Macromol.">
        <title>The first mitochondrial genomes of endosymbiotic rhabdocoels illustrate evolutionary relaxation of atp8 and genome plasticity in flatworms.</title>
        <authorList>
            <person name="Monnens M."/>
            <person name="Thijs S."/>
            <person name="Briscoe A.G."/>
            <person name="Clark M."/>
            <person name="Frost E.J."/>
            <person name="Littlewood D.T.J."/>
            <person name="Sewell M."/>
            <person name="Smeets K."/>
            <person name="Artois T."/>
            <person name="Vanhove M.P.M."/>
        </authorList>
    </citation>
    <scope>NUCLEOTIDE SEQUENCE</scope>
    <source>
        <strain evidence="2">DH_10</strain>
    </source>
</reference>
<proteinExistence type="predicted"/>
<name>A0A7G5XUM1_9PLAT</name>
<keyword evidence="1" id="KW-0472">Membrane</keyword>
<evidence type="ECO:0000313" key="2">
    <source>
        <dbReference type="EMBL" id="QNA49656.1"/>
    </source>
</evidence>
<keyword evidence="2" id="KW-0496">Mitochondrion</keyword>
<gene>
    <name evidence="2" type="primary">nad6</name>
</gene>
<keyword evidence="1" id="KW-1133">Transmembrane helix</keyword>
<accession>A0A7G5XUM1</accession>
<keyword evidence="1" id="KW-0812">Transmembrane</keyword>
<feature type="transmembrane region" description="Helical" evidence="1">
    <location>
        <begin position="113"/>
        <end position="136"/>
    </location>
</feature>
<dbReference type="AlphaFoldDB" id="A0A7G5XUM1"/>
<dbReference type="EMBL" id="MT063058">
    <property type="protein sequence ID" value="QNA49656.1"/>
    <property type="molecule type" value="Genomic_DNA"/>
</dbReference>
<feature type="transmembrane region" description="Helical" evidence="1">
    <location>
        <begin position="46"/>
        <end position="71"/>
    </location>
</feature>